<keyword evidence="1" id="KW-0175">Coiled coil</keyword>
<dbReference type="RefSeq" id="XP_022457822.1">
    <property type="nucleotide sequence ID" value="XM_022603997.1"/>
</dbReference>
<feature type="compositionally biased region" description="Polar residues" evidence="2">
    <location>
        <begin position="353"/>
        <end position="375"/>
    </location>
</feature>
<dbReference type="Proteomes" id="UP000019384">
    <property type="component" value="Unassembled WGS sequence"/>
</dbReference>
<reference evidence="3" key="2">
    <citation type="submission" date="2014-02" db="EMBL/GenBank/DDBJ databases">
        <title>Complete DNA sequence of /Kuraishia capsulata/ illustrates novel genomic features among budding yeasts (/Saccharomycotina/).</title>
        <authorList>
            <person name="Morales L."/>
            <person name="Noel B."/>
            <person name="Porcel B."/>
            <person name="Marcet-Houben M."/>
            <person name="Hullo M-F."/>
            <person name="Sacerdot C."/>
            <person name="Tekaia F."/>
            <person name="Leh-Louis V."/>
            <person name="Despons L."/>
            <person name="Khanna V."/>
            <person name="Aury J-M."/>
            <person name="Barbe V."/>
            <person name="Couloux A."/>
            <person name="Labadie K."/>
            <person name="Pelletier E."/>
            <person name="Souciet J-L."/>
            <person name="Boekhout T."/>
            <person name="Gabaldon T."/>
            <person name="Wincker P."/>
            <person name="Dujon B."/>
        </authorList>
    </citation>
    <scope>NUCLEOTIDE SEQUENCE</scope>
    <source>
        <strain evidence="3">CBS 1993</strain>
    </source>
</reference>
<dbReference type="HOGENOM" id="CLU_650630_0_0_1"/>
<name>W6MI58_9ASCO</name>
<proteinExistence type="predicted"/>
<feature type="coiled-coil region" evidence="1">
    <location>
        <begin position="219"/>
        <end position="279"/>
    </location>
</feature>
<evidence type="ECO:0000313" key="3">
    <source>
        <dbReference type="EMBL" id="CDK25811.1"/>
    </source>
</evidence>
<evidence type="ECO:0000256" key="2">
    <source>
        <dbReference type="SAM" id="MobiDB-lite"/>
    </source>
</evidence>
<dbReference type="EMBL" id="HG793126">
    <property type="protein sequence ID" value="CDK25811.1"/>
    <property type="molecule type" value="Genomic_DNA"/>
</dbReference>
<reference evidence="3" key="1">
    <citation type="submission" date="2013-12" db="EMBL/GenBank/DDBJ databases">
        <authorList>
            <person name="Genoscope - CEA"/>
        </authorList>
    </citation>
    <scope>NUCLEOTIDE SEQUENCE</scope>
    <source>
        <strain evidence="3">CBS 1993</strain>
    </source>
</reference>
<gene>
    <name evidence="3" type="ORF">KUCA_T00001781001</name>
</gene>
<organism evidence="3 4">
    <name type="scientific">Kuraishia capsulata CBS 1993</name>
    <dbReference type="NCBI Taxonomy" id="1382522"/>
    <lineage>
        <taxon>Eukaryota</taxon>
        <taxon>Fungi</taxon>
        <taxon>Dikarya</taxon>
        <taxon>Ascomycota</taxon>
        <taxon>Saccharomycotina</taxon>
        <taxon>Pichiomycetes</taxon>
        <taxon>Pichiales</taxon>
        <taxon>Pichiaceae</taxon>
        <taxon>Kuraishia</taxon>
    </lineage>
</organism>
<feature type="compositionally biased region" description="Basic and acidic residues" evidence="2">
    <location>
        <begin position="332"/>
        <end position="348"/>
    </location>
</feature>
<evidence type="ECO:0000256" key="1">
    <source>
        <dbReference type="SAM" id="Coils"/>
    </source>
</evidence>
<accession>W6MI58</accession>
<dbReference type="AlphaFoldDB" id="W6MI58"/>
<protein>
    <submittedName>
        <fullName evidence="3">Uncharacterized protein</fullName>
    </submittedName>
</protein>
<sequence>MFEQLKMQKRVVIAPLVKRKENGDSIHLSEEDSRLYLGVSAVYPDGDRTSPINASTLDDYLAQCPEYDSSQDDLTEGTEIPSISRISTLKLEMTTGEEGEVFQHLIHLDSLEMLEAPALETTPPALVKQFLVKLLYFGSYDNNSEYSLSSILTIADNGEPLAIQLNISQEKIKGIRQILFKANIPRTAGISVNLFEFFYLLNEQHLRNKKLTQMLLDDRVTLKQRISEISENLQNLQKDRDQIADNFQKKVPLLLNSKKEKILEQYKEINELLERLGEKPKYGIYDSRDGLRYDSITDMDELVERVRRRQQELSPKKRKNVSKSENPSPSKVKKESETTPTKSREPPKFQEPLTPTRSKIFTRDQTSQSPPSTTEGLLEASDDSLDTYYSTSDENEEIHQSIVDTQPDSITDTVETIADLGI</sequence>
<keyword evidence="4" id="KW-1185">Reference proteome</keyword>
<feature type="region of interest" description="Disordered" evidence="2">
    <location>
        <begin position="308"/>
        <end position="410"/>
    </location>
</feature>
<evidence type="ECO:0000313" key="4">
    <source>
        <dbReference type="Proteomes" id="UP000019384"/>
    </source>
</evidence>
<dbReference type="GeneID" id="34519210"/>